<evidence type="ECO:0000256" key="1">
    <source>
        <dbReference type="SAM" id="Phobius"/>
    </source>
</evidence>
<name>A0A843VBL8_COLES</name>
<dbReference type="Proteomes" id="UP000652761">
    <property type="component" value="Unassembled WGS sequence"/>
</dbReference>
<proteinExistence type="predicted"/>
<feature type="transmembrane region" description="Helical" evidence="1">
    <location>
        <begin position="626"/>
        <end position="645"/>
    </location>
</feature>
<keyword evidence="1" id="KW-0812">Transmembrane</keyword>
<feature type="transmembrane region" description="Helical" evidence="1">
    <location>
        <begin position="829"/>
        <end position="852"/>
    </location>
</feature>
<accession>A0A843VBL8</accession>
<comment type="caution">
    <text evidence="2">The sequence shown here is derived from an EMBL/GenBank/DDBJ whole genome shotgun (WGS) entry which is preliminary data.</text>
</comment>
<organism evidence="2 3">
    <name type="scientific">Colocasia esculenta</name>
    <name type="common">Wild taro</name>
    <name type="synonym">Arum esculentum</name>
    <dbReference type="NCBI Taxonomy" id="4460"/>
    <lineage>
        <taxon>Eukaryota</taxon>
        <taxon>Viridiplantae</taxon>
        <taxon>Streptophyta</taxon>
        <taxon>Embryophyta</taxon>
        <taxon>Tracheophyta</taxon>
        <taxon>Spermatophyta</taxon>
        <taxon>Magnoliopsida</taxon>
        <taxon>Liliopsida</taxon>
        <taxon>Araceae</taxon>
        <taxon>Aroideae</taxon>
        <taxon>Colocasieae</taxon>
        <taxon>Colocasia</taxon>
    </lineage>
</organism>
<reference evidence="2" key="1">
    <citation type="submission" date="2017-07" db="EMBL/GenBank/DDBJ databases">
        <title>Taro Niue Genome Assembly and Annotation.</title>
        <authorList>
            <person name="Atibalentja N."/>
            <person name="Keating K."/>
            <person name="Fields C.J."/>
        </authorList>
    </citation>
    <scope>NUCLEOTIDE SEQUENCE</scope>
    <source>
        <strain evidence="2">Niue_2</strain>
        <tissue evidence="2">Leaf</tissue>
    </source>
</reference>
<sequence length="1153" mass="125053">MKGRQLKGKLLQVLEVIWGVSLLVRCGSGTRRSFEEREPLDDIGFAVHNKLGCNTFRGYLSSRLPRHRVLGFCPGMRARGWGTDTSRRTGPQLVLFLVPHLRVLGPASLEVSGLGLKLCGLQEWCWLGSTVLDPVEVERQLDLSSVAARLRVTCEAHPFFFQVKESRRISVPLLVPVNTAVESGLRHQQRFFSSLRAAATTGGGVPSMELDAEALQAIGLSRSERDMFPVAFCSEDLRQPTLLSSPFLPFLLLFLLSEEGKLPSPLSGGLGLVASASSWRSCGAASWSEEEVAELREGPFIRQKVTGNLSHSGSDRLVVAFPSAFCFQFPIMAEDGSCPSWALPSDNERDGSIRRVLNLKATPDVSLPGCDRIHVTFYLRVATGFLWPSGFGVCWLQDPHPREPIEGVLRATNVLELAAVLVDSRAEGKTVLVHSHCLSRYWFWSHVVVSGVVSQLGRAVVVRAPDCWFCNPFLGAVLDGTGIVSCGDTWLFLPDLVEVWDVGACVVRLWSHVGSSVFRELFVSAGACRGLLPHCGLLRWFCGSRVWPDPGCGSWRYSFLLLWLVASFPAGSECELQESVVVVAGCACYEHGCWFARATIGFVIGVRILGVFARAKQMLVCRVAPWVERCDTCLWLLLALCWLVVNSGEVLLEFFSIGSCGGLRCAIRLAGCSGGFSQSGALVVLVEVLPGPACVASAVLLAAVFSMMVPVVRPFGLCVLVKAPPRIALLSFLAEVLPKRRPLALLVEVLHRAALCGAVDRVSGCGVGQVVFLFVFEFLGYADGGLVNAVGVWLAVPLGLSGRWCTTMALNAVLCTMATFVAKALFQCVFCLCLNCALEALVAVWCVALSAYGGSPISGTPGFGHGLCPGFPSRLEASQSGYPTLVWVPLRSTSKDLRQPTLLSSPFLPFLLLSLLSEEGKLPSPLSGGLGLVASASLWRSCGATSWSEEEVAELLFDRGGGWLVSKLVRGRSHQLGTRPVLLLRALTSWPFGVWALGWVYPRALPSDGERDSSIRRVLTLKATPGVSLPDCDRIHVVFCLRVTIGFSLPSGFGVCWLRVRRWHPGHRDWVATGWSSPSCSEGNAPVVIFWLSGFWRWFVPWLANGPPGGLREPVEGVLWATSVLELAAVLTDSRAEGKTVVGNDIESLVELP</sequence>
<feature type="transmembrane region" description="Helical" evidence="1">
    <location>
        <begin position="758"/>
        <end position="781"/>
    </location>
</feature>
<feature type="transmembrane region" description="Helical" evidence="1">
    <location>
        <begin position="594"/>
        <end position="614"/>
    </location>
</feature>
<keyword evidence="1" id="KW-0472">Membrane</keyword>
<dbReference type="AlphaFoldDB" id="A0A843VBL8"/>
<keyword evidence="1" id="KW-1133">Transmembrane helix</keyword>
<evidence type="ECO:0000313" key="2">
    <source>
        <dbReference type="EMBL" id="MQL95912.1"/>
    </source>
</evidence>
<dbReference type="EMBL" id="NMUH01001852">
    <property type="protein sequence ID" value="MQL95912.1"/>
    <property type="molecule type" value="Genomic_DNA"/>
</dbReference>
<gene>
    <name evidence="2" type="ORF">Taro_028575</name>
</gene>
<keyword evidence="3" id="KW-1185">Reference proteome</keyword>
<protein>
    <submittedName>
        <fullName evidence="2">Uncharacterized protein</fullName>
    </submittedName>
</protein>
<evidence type="ECO:0000313" key="3">
    <source>
        <dbReference type="Proteomes" id="UP000652761"/>
    </source>
</evidence>
<feature type="transmembrane region" description="Helical" evidence="1">
    <location>
        <begin position="682"/>
        <end position="708"/>
    </location>
</feature>